<dbReference type="PANTHER" id="PTHR24273:SF32">
    <property type="entry name" value="HYALIN"/>
    <property type="match status" value="1"/>
</dbReference>
<dbReference type="Gene3D" id="2.60.40.740">
    <property type="match status" value="1"/>
</dbReference>
<feature type="domain" description="HYR" evidence="6">
    <location>
        <begin position="273"/>
        <end position="353"/>
    </location>
</feature>
<feature type="compositionally biased region" description="Polar residues" evidence="4">
    <location>
        <begin position="1916"/>
        <end position="1932"/>
    </location>
</feature>
<dbReference type="Gene3D" id="2.60.40.10">
    <property type="entry name" value="Immunoglobulins"/>
    <property type="match status" value="4"/>
</dbReference>
<dbReference type="SUPFAM" id="SSF49899">
    <property type="entry name" value="Concanavalin A-like lectins/glucanases"/>
    <property type="match status" value="1"/>
</dbReference>
<dbReference type="Pfam" id="PF02494">
    <property type="entry name" value="HYR"/>
    <property type="match status" value="1"/>
</dbReference>
<evidence type="ECO:0000256" key="4">
    <source>
        <dbReference type="SAM" id="MobiDB-lite"/>
    </source>
</evidence>
<feature type="domain" description="PKD" evidence="5">
    <location>
        <begin position="856"/>
        <end position="903"/>
    </location>
</feature>
<dbReference type="InterPro" id="IPR013783">
    <property type="entry name" value="Ig-like_fold"/>
</dbReference>
<evidence type="ECO:0000259" key="5">
    <source>
        <dbReference type="PROSITE" id="PS50093"/>
    </source>
</evidence>
<keyword evidence="2" id="KW-0677">Repeat</keyword>
<evidence type="ECO:0000256" key="1">
    <source>
        <dbReference type="ARBA" id="ARBA00022729"/>
    </source>
</evidence>
<dbReference type="Gene3D" id="2.60.120.200">
    <property type="match status" value="1"/>
</dbReference>
<proteinExistence type="predicted"/>
<dbReference type="Pfam" id="PF13573">
    <property type="entry name" value="SprB"/>
    <property type="match status" value="6"/>
</dbReference>
<reference evidence="8" key="1">
    <citation type="submission" date="2023-07" db="EMBL/GenBank/DDBJ databases">
        <title>Christiangramia sp. SM2212., a novel bacterium of the family Flavobacteriaceae isolated from the sea sediment.</title>
        <authorList>
            <person name="Wang J."/>
            <person name="Zhang X."/>
        </authorList>
    </citation>
    <scope>NUCLEOTIDE SEQUENCE [LARGE SCALE GENOMIC DNA]</scope>
    <source>
        <strain evidence="8">SM2212</strain>
    </source>
</reference>
<accession>A0ABU1EMF7</accession>
<keyword evidence="1" id="KW-0732">Signal</keyword>
<dbReference type="InterPro" id="IPR043504">
    <property type="entry name" value="Peptidase_S1_PA_chymotrypsin"/>
</dbReference>
<dbReference type="Gene3D" id="2.40.10.10">
    <property type="entry name" value="Trypsin-like serine proteases"/>
    <property type="match status" value="1"/>
</dbReference>
<organism evidence="7 8">
    <name type="scientific">Christiangramia sediminicola</name>
    <dbReference type="NCBI Taxonomy" id="3073267"/>
    <lineage>
        <taxon>Bacteria</taxon>
        <taxon>Pseudomonadati</taxon>
        <taxon>Bacteroidota</taxon>
        <taxon>Flavobacteriia</taxon>
        <taxon>Flavobacteriales</taxon>
        <taxon>Flavobacteriaceae</taxon>
        <taxon>Christiangramia</taxon>
    </lineage>
</organism>
<evidence type="ECO:0000259" key="6">
    <source>
        <dbReference type="PROSITE" id="PS50825"/>
    </source>
</evidence>
<dbReference type="RefSeq" id="WP_309560445.1">
    <property type="nucleotide sequence ID" value="NZ_JAVJIU010000001.1"/>
</dbReference>
<keyword evidence="8" id="KW-1185">Reference proteome</keyword>
<dbReference type="EMBL" id="JAVJIU010000001">
    <property type="protein sequence ID" value="MDR5589564.1"/>
    <property type="molecule type" value="Genomic_DNA"/>
</dbReference>
<dbReference type="PROSITE" id="PS50825">
    <property type="entry name" value="HYR"/>
    <property type="match status" value="1"/>
</dbReference>
<dbReference type="NCBIfam" id="TIGR04183">
    <property type="entry name" value="Por_Secre_tail"/>
    <property type="match status" value="1"/>
</dbReference>
<dbReference type="SUPFAM" id="SSF49299">
    <property type="entry name" value="PKD domain"/>
    <property type="match status" value="1"/>
</dbReference>
<dbReference type="InterPro" id="IPR013320">
    <property type="entry name" value="ConA-like_dom_sf"/>
</dbReference>
<evidence type="ECO:0000256" key="2">
    <source>
        <dbReference type="ARBA" id="ARBA00022737"/>
    </source>
</evidence>
<sequence length="2175" mass="234253">MYKTTCGPQFHSFKAFYIILFTLLSWSGASLNAQNLSISLDSKTNATCPNTSDGAISISVTGGNSPYSYSWTGPNYSKNEANNISGLAGGTYTVTVTDSSDPQLSESKNFTIDDTDSINPDITAPNDITFNSDSVSCFKSNYNLGTESTSDNCGVASVTNDAPSEFKLGDTTVTWTVTDNSGNTSQDTQKVTVLDETDPIINAPADVTFNTDSDSCFKTNYNLGSESTSDNCGVASITNDAPTKFGLGETIVTWTVTDNSGNTAQDIQKVTVIDKTDPFITAPSDVQANTDSNDCNASNVNLGTPNTNDNCGVASVENDAPAEFPLGETTVTWIVKDDAGNTASATQKVVISDKTNPTITAPADLSFFTDSNSCFKSNYDLGSESTSDNCGVASIINDAPAEFPLGETTVTWTVTDDSGNTSQDTQKITVEDNVKPVITAGNTVEATNDTGLCQAGLGIAPATASDNCSVGNPVGTRSDGLGLDEPYPVGTTTISWNVKDAQGNAAETVIQEVIVADNQAPEIPTIEDITWGCEYTVDAPVTSDNCSGEITGTTTDPITYSNAGTYTITWNFTDENGNTAQATQKITIQPIEAEATKVDVLCNGLATGEVEAIATGGVAPLRYDWGSLGTGAKKTDLPAGSYTVTVSDANGCEAEPITVIVEEPDTFVEITGVQTTTGCFEENNGTATVTVQGGVGSYTYLWDNGQTDETATGLSPGEHTVTVTDANGCSKERTFTVSEPAELLVTGFLTTETTSFGSNTGSATAQVTGGTPNYTFEWIGGPTGKKYTGQTARDLAAGIYTVTVTDANGCTATGEVEVVDSLSANIVPISLCEGEDVIRTSTFSVDGGSAIGGTAPYTYEWNFGESASPATGTGAGPIDVKYGQIGDKLITLTVTDAKGREFTQQVIQFVGGCFADDCGSNDLGLDYYFIGDANQNPISSNDQCEQVDQKFIYINFPTQATRYSLQIELIYSIENLETGTINNYKVKDCFYEYEAIPKTAKTFPIEYNCGDEVKVEGVYLTFQNNVNRACGTTATNGNGNGNGNGGDGGNNPKCFSTNNESTVRSPLFAIAFANELLCNGAMNGTVTSRASGGSGNYSFELLDENGNLVEGPQSDGTFEEQYGGDYFVRVTDTDSNETFTSKKVTIEEPSNPLTLEISSQTNVSCFGGTDGQATLVASGGTPDYIYVWPDGQTTANATNLTAGEYDVRVVDANGCEVITTVVIEQPVEITPNAGPDQVLGCGFSSTQLKAEENLDENGEPVTGNWTIVNGPAGGSFADGTDRNTIFTGAQGTYTLRWSVSCGKSDDVKISFTSCSTLDFDGLDDHVNFGDNYGFTNGVFTVEAWIKPKSNDGTRTIMSKKDIADPASGFELVMENGVPNFKTSGSSSFTSDKIGTDRWYHVAISFNGSAYSLYVDGLLLGTNSGSGPYANSAPFLLGAIYDSAEPNLPKNPFHGWMEEVRLWSKALSADQIQLMMNQHISENNSSVKGEVLPIVTPNLTWSDLQGYYRLQPSEITGGFTDDRATNKVKGRLVNITTTQETTAPLPYYSVKNGNWWDSNNWEEPAVWDVPNSTGINGEKIDWNIAVTSHTLTSNYKDIVLLGLISKSGTTSRLDMQGSVNDQTGNELYVSHYLQLNGVIDLNGESQLVQPEGSILENSSSGYLDRDQQGTANSFNYNYWTPPVSLIGQPNNSGFSIQEVLKDGSNPTDTKSINFNYQYHWADGKYSGNKRISTYWLHTFKGNDNDYSEWHQFGPEEQLQSAIGYSMKGTTGYVPVRKQQNYTFRGKPNNGDITVSIGAGQNLLTGNPYPSAIDSKLFIEENLGSFNGSLYYWDHFGAINTHILEEYVGGYAVYNLSGGVASASSVDSRINPNGDRSSNDPPGKYIPVGQGFFVSSVGVSSPSTITFKNKYRAFTPETSSESLFHSQEPTNTKAQEPRQKYTADSRYKIRLKFESPKGYHRQILVTADANSTSDFDFGYDAPLIDNNVEDMYWMINENEFVIQAVPNFNLDQVLPIGFKIAEPGEYAIKIDELENIKMEFNIYLKDKLNNTYHNLKEDFVATADETGTFHDRYEIVFRKPVAEKPEEELPSELIDEPILDLSYFRDTDEIAVLNPDLLKVDHVELYSISGQLIKTFDEVPTERSILLSINQKLSSAVYIVKMYSGEKTYSRKVIITK</sequence>
<dbReference type="SMART" id="SM00560">
    <property type="entry name" value="LamGL"/>
    <property type="match status" value="1"/>
</dbReference>
<keyword evidence="3" id="KW-1015">Disulfide bond</keyword>
<dbReference type="InterPro" id="IPR025667">
    <property type="entry name" value="SprB_repeat"/>
</dbReference>
<dbReference type="InterPro" id="IPR000601">
    <property type="entry name" value="PKD_dom"/>
</dbReference>
<comment type="caution">
    <text evidence="7">The sequence shown here is derived from an EMBL/GenBank/DDBJ whole genome shotgun (WGS) entry which is preliminary data.</text>
</comment>
<evidence type="ECO:0000313" key="7">
    <source>
        <dbReference type="EMBL" id="MDR5589564.1"/>
    </source>
</evidence>
<evidence type="ECO:0000313" key="8">
    <source>
        <dbReference type="Proteomes" id="UP001257234"/>
    </source>
</evidence>
<protein>
    <submittedName>
        <fullName evidence="7">LamG-like jellyroll fold domain-containing protein</fullName>
    </submittedName>
</protein>
<dbReference type="InterPro" id="IPR026444">
    <property type="entry name" value="Secre_tail"/>
</dbReference>
<gene>
    <name evidence="7" type="ORF">RE431_02865</name>
</gene>
<evidence type="ECO:0000256" key="3">
    <source>
        <dbReference type="ARBA" id="ARBA00023157"/>
    </source>
</evidence>
<dbReference type="InterPro" id="IPR006558">
    <property type="entry name" value="LamG-like"/>
</dbReference>
<dbReference type="InterPro" id="IPR003410">
    <property type="entry name" value="HYR_dom"/>
</dbReference>
<dbReference type="Pfam" id="PF13385">
    <property type="entry name" value="Laminin_G_3"/>
    <property type="match status" value="1"/>
</dbReference>
<dbReference type="Proteomes" id="UP001257234">
    <property type="component" value="Unassembled WGS sequence"/>
</dbReference>
<feature type="region of interest" description="Disordered" evidence="4">
    <location>
        <begin position="1916"/>
        <end position="1939"/>
    </location>
</feature>
<dbReference type="InterPro" id="IPR035986">
    <property type="entry name" value="PKD_dom_sf"/>
</dbReference>
<name>A0ABU1EMF7_9FLAO</name>
<dbReference type="PANTHER" id="PTHR24273">
    <property type="entry name" value="FI04643P-RELATED"/>
    <property type="match status" value="1"/>
</dbReference>
<dbReference type="PROSITE" id="PS50093">
    <property type="entry name" value="PKD"/>
    <property type="match status" value="1"/>
</dbReference>